<dbReference type="GO" id="GO:0006281">
    <property type="term" value="P:DNA repair"/>
    <property type="evidence" value="ECO:0007669"/>
    <property type="project" value="UniProtKB-KW"/>
</dbReference>
<keyword evidence="10" id="KW-1185">Reference proteome</keyword>
<dbReference type="RefSeq" id="WP_176008003.1">
    <property type="nucleotide sequence ID" value="NZ_CP041372.2"/>
</dbReference>
<evidence type="ECO:0000256" key="7">
    <source>
        <dbReference type="ARBA" id="ARBA00023204"/>
    </source>
</evidence>
<proteinExistence type="predicted"/>
<dbReference type="EMBL" id="CP041372">
    <property type="protein sequence ID" value="QKS69959.1"/>
    <property type="molecule type" value="Genomic_DNA"/>
</dbReference>
<keyword evidence="3" id="KW-0227">DNA damage</keyword>
<evidence type="ECO:0000313" key="10">
    <source>
        <dbReference type="Proteomes" id="UP000318138"/>
    </source>
</evidence>
<dbReference type="InterPro" id="IPR036895">
    <property type="entry name" value="Uracil-DNA_glycosylase-like_sf"/>
</dbReference>
<evidence type="ECO:0000256" key="3">
    <source>
        <dbReference type="ARBA" id="ARBA00022763"/>
    </source>
</evidence>
<dbReference type="AlphaFoldDB" id="A0A859F9Y3"/>
<dbReference type="PANTHER" id="PTHR33693">
    <property type="entry name" value="TYPE-5 URACIL-DNA GLYCOSYLASE"/>
    <property type="match status" value="1"/>
</dbReference>
<dbReference type="SMART" id="SM00987">
    <property type="entry name" value="UreE_C"/>
    <property type="match status" value="1"/>
</dbReference>
<protein>
    <submittedName>
        <fullName evidence="9">Uracil-DNA glycosylase</fullName>
    </submittedName>
</protein>
<dbReference type="Proteomes" id="UP000318138">
    <property type="component" value="Chromosome"/>
</dbReference>
<organism evidence="9 10">
    <name type="scientific">Paenalkalicoccus suaedae</name>
    <dbReference type="NCBI Taxonomy" id="2592382"/>
    <lineage>
        <taxon>Bacteria</taxon>
        <taxon>Bacillati</taxon>
        <taxon>Bacillota</taxon>
        <taxon>Bacilli</taxon>
        <taxon>Bacillales</taxon>
        <taxon>Bacillaceae</taxon>
        <taxon>Paenalkalicoccus</taxon>
    </lineage>
</organism>
<dbReference type="SUPFAM" id="SSF52141">
    <property type="entry name" value="Uracil-DNA glycosylase-like"/>
    <property type="match status" value="1"/>
</dbReference>
<keyword evidence="1" id="KW-0004">4Fe-4S</keyword>
<reference evidence="10" key="1">
    <citation type="submission" date="2019-07" db="EMBL/GenBank/DDBJ databases">
        <title>Bacillus alkalisoli sp. nov. isolated from saline soil.</title>
        <authorList>
            <person name="Sun J.-Q."/>
            <person name="Xu L."/>
        </authorList>
    </citation>
    <scope>NUCLEOTIDE SEQUENCE [LARGE SCALE GENOMIC DNA]</scope>
    <source>
        <strain evidence="10">M4U3P1</strain>
    </source>
</reference>
<dbReference type="GO" id="GO:0046872">
    <property type="term" value="F:metal ion binding"/>
    <property type="evidence" value="ECO:0007669"/>
    <property type="project" value="UniProtKB-KW"/>
</dbReference>
<evidence type="ECO:0000259" key="8">
    <source>
        <dbReference type="SMART" id="SM00986"/>
    </source>
</evidence>
<dbReference type="GO" id="GO:0097506">
    <property type="term" value="F:deaminated base DNA N-glycosylase activity"/>
    <property type="evidence" value="ECO:0007669"/>
    <property type="project" value="UniProtKB-ARBA"/>
</dbReference>
<keyword evidence="6" id="KW-0411">Iron-sulfur</keyword>
<keyword evidence="2" id="KW-0479">Metal-binding</keyword>
<evidence type="ECO:0000256" key="1">
    <source>
        <dbReference type="ARBA" id="ARBA00022485"/>
    </source>
</evidence>
<keyword evidence="4" id="KW-0378">Hydrolase</keyword>
<gene>
    <name evidence="9" type="ORF">FLK61_24595</name>
</gene>
<name>A0A859F9Y3_9BACI</name>
<keyword evidence="7" id="KW-0234">DNA repair</keyword>
<dbReference type="PANTHER" id="PTHR33693:SF1">
    <property type="entry name" value="TYPE-4 URACIL-DNA GLYCOSYLASE"/>
    <property type="match status" value="1"/>
</dbReference>
<dbReference type="InterPro" id="IPR005122">
    <property type="entry name" value="Uracil-DNA_glycosylase-like"/>
</dbReference>
<feature type="domain" description="Uracil-DNA glycosylase-like" evidence="8">
    <location>
        <begin position="25"/>
        <end position="203"/>
    </location>
</feature>
<sequence>MQDREALAKEAKRRAASFDLEGFVFGEGPDKPAFMLIGEAPGETEIHEGKPFTGRAGKELMMFLKKIGVTREDVYITAAVRSRPFRVRDKKGRDGVWIKKRYNRTPTKREVLAHAALLDEELARVDAPFIVTLGNVGLARLLGPGYKITDCHGELLTGPVQRLNAARDGYEWTERSYRVLPTFHPASIFYNRKLEGRIAEDAEVIRELVKGVF</sequence>
<dbReference type="SMART" id="SM00986">
    <property type="entry name" value="UDG"/>
    <property type="match status" value="1"/>
</dbReference>
<evidence type="ECO:0000256" key="4">
    <source>
        <dbReference type="ARBA" id="ARBA00022801"/>
    </source>
</evidence>
<dbReference type="Gene3D" id="3.40.470.10">
    <property type="entry name" value="Uracil-DNA glycosylase-like domain"/>
    <property type="match status" value="1"/>
</dbReference>
<evidence type="ECO:0000313" key="9">
    <source>
        <dbReference type="EMBL" id="QKS69959.1"/>
    </source>
</evidence>
<evidence type="ECO:0000256" key="2">
    <source>
        <dbReference type="ARBA" id="ARBA00022723"/>
    </source>
</evidence>
<accession>A0A859F9Y3</accession>
<dbReference type="InterPro" id="IPR051536">
    <property type="entry name" value="UDG_Type-4/5"/>
</dbReference>
<dbReference type="GO" id="GO:0051539">
    <property type="term" value="F:4 iron, 4 sulfur cluster binding"/>
    <property type="evidence" value="ECO:0007669"/>
    <property type="project" value="UniProtKB-KW"/>
</dbReference>
<dbReference type="Pfam" id="PF03167">
    <property type="entry name" value="UDG"/>
    <property type="match status" value="1"/>
</dbReference>
<evidence type="ECO:0000256" key="5">
    <source>
        <dbReference type="ARBA" id="ARBA00023004"/>
    </source>
</evidence>
<dbReference type="KEGG" id="psua:FLK61_24595"/>
<dbReference type="CDD" id="cd10030">
    <property type="entry name" value="UDG-F4_TTUDGA_SPO1dp_like"/>
    <property type="match status" value="1"/>
</dbReference>
<evidence type="ECO:0000256" key="6">
    <source>
        <dbReference type="ARBA" id="ARBA00023014"/>
    </source>
</evidence>
<keyword evidence="5" id="KW-0408">Iron</keyword>